<proteinExistence type="predicted"/>
<evidence type="ECO:0000313" key="2">
    <source>
        <dbReference type="Proteomes" id="UP000756921"/>
    </source>
</evidence>
<accession>A0A9P6KUR2</accession>
<evidence type="ECO:0000313" key="1">
    <source>
        <dbReference type="EMBL" id="KAF9740183.1"/>
    </source>
</evidence>
<sequence>MFIMLFYKGGRCGASSAVCQLPSVACDSRLDMWGSSDYLPIQSTKHGIVLQLLGTIHAQ</sequence>
<dbReference type="Proteomes" id="UP000756921">
    <property type="component" value="Unassembled WGS sequence"/>
</dbReference>
<dbReference type="EMBL" id="WJXW01000002">
    <property type="protein sequence ID" value="KAF9740183.1"/>
    <property type="molecule type" value="Genomic_DNA"/>
</dbReference>
<organism evidence="1 2">
    <name type="scientific">Paraphaeosphaeria minitans</name>
    <dbReference type="NCBI Taxonomy" id="565426"/>
    <lineage>
        <taxon>Eukaryota</taxon>
        <taxon>Fungi</taxon>
        <taxon>Dikarya</taxon>
        <taxon>Ascomycota</taxon>
        <taxon>Pezizomycotina</taxon>
        <taxon>Dothideomycetes</taxon>
        <taxon>Pleosporomycetidae</taxon>
        <taxon>Pleosporales</taxon>
        <taxon>Massarineae</taxon>
        <taxon>Didymosphaeriaceae</taxon>
        <taxon>Paraphaeosphaeria</taxon>
    </lineage>
</organism>
<comment type="caution">
    <text evidence="1">The sequence shown here is derived from an EMBL/GenBank/DDBJ whole genome shotgun (WGS) entry which is preliminary data.</text>
</comment>
<reference evidence="1" key="1">
    <citation type="journal article" date="2020" name="Mol. Plant Microbe Interact.">
        <title>Genome Sequence of the Biocontrol Agent Coniothyrium minitans strain Conio (IMI 134523).</title>
        <authorList>
            <person name="Patel D."/>
            <person name="Shittu T.A."/>
            <person name="Baroncelli R."/>
            <person name="Muthumeenakshi S."/>
            <person name="Osborne T.H."/>
            <person name="Janganan T.K."/>
            <person name="Sreenivasaprasad S."/>
        </authorList>
    </citation>
    <scope>NUCLEOTIDE SEQUENCE</scope>
    <source>
        <strain evidence="1">Conio</strain>
    </source>
</reference>
<dbReference type="AlphaFoldDB" id="A0A9P6KUR2"/>
<name>A0A9P6KUR2_9PLEO</name>
<keyword evidence="2" id="KW-1185">Reference proteome</keyword>
<gene>
    <name evidence="1" type="ORF">PMIN01_02818</name>
</gene>
<protein>
    <submittedName>
        <fullName evidence="1">Uncharacterized protein</fullName>
    </submittedName>
</protein>